<dbReference type="GO" id="GO:0015086">
    <property type="term" value="F:cadmium ion transmembrane transporter activity"/>
    <property type="evidence" value="ECO:0007669"/>
    <property type="project" value="TreeGrafter"/>
</dbReference>
<dbReference type="Gene3D" id="1.20.1510.10">
    <property type="entry name" value="Cation efflux protein transmembrane domain"/>
    <property type="match status" value="1"/>
</dbReference>
<keyword evidence="4" id="KW-1003">Cell membrane</keyword>
<comment type="subcellular location">
    <subcellularLocation>
        <location evidence="1">Cell membrane</location>
        <topology evidence="1">Multi-pass membrane protein</topology>
    </subcellularLocation>
</comment>
<dbReference type="OrthoDB" id="9813655at2"/>
<dbReference type="GO" id="GO:0015341">
    <property type="term" value="F:zinc efflux antiporter activity"/>
    <property type="evidence" value="ECO:0007669"/>
    <property type="project" value="TreeGrafter"/>
</dbReference>
<keyword evidence="5 10" id="KW-0812">Transmembrane</keyword>
<feature type="transmembrane region" description="Helical" evidence="10">
    <location>
        <begin position="62"/>
        <end position="88"/>
    </location>
</feature>
<name>A0A1H0RDH1_9ACTN</name>
<feature type="domain" description="Cation efflux protein cytoplasmic" evidence="12">
    <location>
        <begin position="261"/>
        <end position="336"/>
    </location>
</feature>
<dbReference type="InterPro" id="IPR036837">
    <property type="entry name" value="Cation_efflux_CTD_sf"/>
</dbReference>
<dbReference type="EMBL" id="FNJR01000003">
    <property type="protein sequence ID" value="SDP27584.1"/>
    <property type="molecule type" value="Genomic_DNA"/>
</dbReference>
<dbReference type="RefSeq" id="WP_092598545.1">
    <property type="nucleotide sequence ID" value="NZ_FNJR01000003.1"/>
</dbReference>
<feature type="transmembrane region" description="Helical" evidence="10">
    <location>
        <begin position="132"/>
        <end position="152"/>
    </location>
</feature>
<dbReference type="Gene3D" id="3.30.70.1350">
    <property type="entry name" value="Cation efflux protein, cytoplasmic domain"/>
    <property type="match status" value="1"/>
</dbReference>
<evidence type="ECO:0000256" key="2">
    <source>
        <dbReference type="ARBA" id="ARBA00008114"/>
    </source>
</evidence>
<feature type="compositionally biased region" description="Basic and acidic residues" evidence="9">
    <location>
        <begin position="1"/>
        <end position="19"/>
    </location>
</feature>
<dbReference type="Pfam" id="PF01545">
    <property type="entry name" value="Cation_efflux"/>
    <property type="match status" value="1"/>
</dbReference>
<keyword evidence="7" id="KW-0406">Ion transport</keyword>
<comment type="similarity">
    <text evidence="2">Belongs to the cation diffusion facilitator (CDF) transporter (TC 2.A.4) family.</text>
</comment>
<dbReference type="PANTHER" id="PTHR43840">
    <property type="entry name" value="MITOCHONDRIAL METAL TRANSPORTER 1-RELATED"/>
    <property type="match status" value="1"/>
</dbReference>
<evidence type="ECO:0000313" key="14">
    <source>
        <dbReference type="Proteomes" id="UP000199497"/>
    </source>
</evidence>
<dbReference type="SUPFAM" id="SSF160240">
    <property type="entry name" value="Cation efflux protein cytoplasmic domain-like"/>
    <property type="match status" value="1"/>
</dbReference>
<reference evidence="14" key="1">
    <citation type="submission" date="2016-10" db="EMBL/GenBank/DDBJ databases">
        <authorList>
            <person name="Varghese N."/>
            <person name="Submissions S."/>
        </authorList>
    </citation>
    <scope>NUCLEOTIDE SEQUENCE [LARGE SCALE GENOMIC DNA]</scope>
    <source>
        <strain evidence="14">DSM 46732</strain>
    </source>
</reference>
<feature type="region of interest" description="Disordered" evidence="9">
    <location>
        <begin position="1"/>
        <end position="26"/>
    </location>
</feature>
<accession>A0A1H0RDH1</accession>
<evidence type="ECO:0000256" key="1">
    <source>
        <dbReference type="ARBA" id="ARBA00004651"/>
    </source>
</evidence>
<evidence type="ECO:0000313" key="13">
    <source>
        <dbReference type="EMBL" id="SDP27584.1"/>
    </source>
</evidence>
<keyword evidence="14" id="KW-1185">Reference proteome</keyword>
<evidence type="ECO:0000256" key="3">
    <source>
        <dbReference type="ARBA" id="ARBA00022448"/>
    </source>
</evidence>
<protein>
    <submittedName>
        <fullName evidence="13">Cation diffusion facilitator family transporter</fullName>
    </submittedName>
</protein>
<dbReference type="GO" id="GO:0015093">
    <property type="term" value="F:ferrous iron transmembrane transporter activity"/>
    <property type="evidence" value="ECO:0007669"/>
    <property type="project" value="TreeGrafter"/>
</dbReference>
<feature type="transmembrane region" description="Helical" evidence="10">
    <location>
        <begin position="231"/>
        <end position="248"/>
    </location>
</feature>
<dbReference type="STRING" id="405564.SAMN04487905_10319"/>
<feature type="region of interest" description="Disordered" evidence="9">
    <location>
        <begin position="332"/>
        <end position="356"/>
    </location>
</feature>
<dbReference type="FunFam" id="1.20.1510.10:FF:000006">
    <property type="entry name" value="Divalent cation efflux transporter"/>
    <property type="match status" value="1"/>
</dbReference>
<evidence type="ECO:0000256" key="6">
    <source>
        <dbReference type="ARBA" id="ARBA00022989"/>
    </source>
</evidence>
<dbReference type="SUPFAM" id="SSF161111">
    <property type="entry name" value="Cation efflux protein transmembrane domain-like"/>
    <property type="match status" value="1"/>
</dbReference>
<evidence type="ECO:0000256" key="9">
    <source>
        <dbReference type="SAM" id="MobiDB-lite"/>
    </source>
</evidence>
<keyword evidence="6 10" id="KW-1133">Transmembrane helix</keyword>
<feature type="domain" description="Cation efflux protein transmembrane" evidence="11">
    <location>
        <begin position="63"/>
        <end position="255"/>
    </location>
</feature>
<dbReference type="InterPro" id="IPR050291">
    <property type="entry name" value="CDF_Transporter"/>
</dbReference>
<evidence type="ECO:0000256" key="10">
    <source>
        <dbReference type="SAM" id="Phobius"/>
    </source>
</evidence>
<evidence type="ECO:0000256" key="8">
    <source>
        <dbReference type="ARBA" id="ARBA00023136"/>
    </source>
</evidence>
<feature type="transmembrane region" description="Helical" evidence="10">
    <location>
        <begin position="94"/>
        <end position="112"/>
    </location>
</feature>
<dbReference type="FunFam" id="3.30.70.1350:FF:000014">
    <property type="entry name" value="Cation efflux system protein"/>
    <property type="match status" value="1"/>
</dbReference>
<gene>
    <name evidence="13" type="ORF">SAMN04487905_10319</name>
</gene>
<evidence type="ECO:0000259" key="11">
    <source>
        <dbReference type="Pfam" id="PF01545"/>
    </source>
</evidence>
<dbReference type="AlphaFoldDB" id="A0A1H0RDH1"/>
<dbReference type="NCBIfam" id="TIGR01297">
    <property type="entry name" value="CDF"/>
    <property type="match status" value="1"/>
</dbReference>
<dbReference type="PANTHER" id="PTHR43840:SF15">
    <property type="entry name" value="MITOCHONDRIAL METAL TRANSPORTER 1-RELATED"/>
    <property type="match status" value="1"/>
</dbReference>
<evidence type="ECO:0000256" key="4">
    <source>
        <dbReference type="ARBA" id="ARBA00022475"/>
    </source>
</evidence>
<evidence type="ECO:0000259" key="12">
    <source>
        <dbReference type="Pfam" id="PF16916"/>
    </source>
</evidence>
<organism evidence="13 14">
    <name type="scientific">Actinopolyspora xinjiangensis</name>
    <dbReference type="NCBI Taxonomy" id="405564"/>
    <lineage>
        <taxon>Bacteria</taxon>
        <taxon>Bacillati</taxon>
        <taxon>Actinomycetota</taxon>
        <taxon>Actinomycetes</taxon>
        <taxon>Actinopolysporales</taxon>
        <taxon>Actinopolysporaceae</taxon>
        <taxon>Actinopolyspora</taxon>
    </lineage>
</organism>
<keyword evidence="3" id="KW-0813">Transport</keyword>
<dbReference type="GO" id="GO:0005886">
    <property type="term" value="C:plasma membrane"/>
    <property type="evidence" value="ECO:0007669"/>
    <property type="project" value="UniProtKB-SubCell"/>
</dbReference>
<evidence type="ECO:0000256" key="7">
    <source>
        <dbReference type="ARBA" id="ARBA00023065"/>
    </source>
</evidence>
<dbReference type="GO" id="GO:0006882">
    <property type="term" value="P:intracellular zinc ion homeostasis"/>
    <property type="evidence" value="ECO:0007669"/>
    <property type="project" value="TreeGrafter"/>
</dbReference>
<proteinExistence type="inferred from homology"/>
<dbReference type="InterPro" id="IPR027469">
    <property type="entry name" value="Cation_efflux_TMD_sf"/>
</dbReference>
<dbReference type="InterPro" id="IPR002524">
    <property type="entry name" value="Cation_efflux"/>
</dbReference>
<dbReference type="InterPro" id="IPR027470">
    <property type="entry name" value="Cation_efflux_CTD"/>
</dbReference>
<feature type="transmembrane region" description="Helical" evidence="10">
    <location>
        <begin position="164"/>
        <end position="186"/>
    </location>
</feature>
<dbReference type="InterPro" id="IPR058533">
    <property type="entry name" value="Cation_efflux_TM"/>
</dbReference>
<dbReference type="Pfam" id="PF16916">
    <property type="entry name" value="ZT_dimer"/>
    <property type="match status" value="1"/>
</dbReference>
<evidence type="ECO:0000256" key="5">
    <source>
        <dbReference type="ARBA" id="ARBA00022692"/>
    </source>
</evidence>
<keyword evidence="8 10" id="KW-0472">Membrane</keyword>
<dbReference type="Proteomes" id="UP000199497">
    <property type="component" value="Unassembled WGS sequence"/>
</dbReference>
<feature type="transmembrane region" description="Helical" evidence="10">
    <location>
        <begin position="207"/>
        <end position="225"/>
    </location>
</feature>
<sequence>MAEEHRHDHPHRSHAEHGHGHGHGRGGARLWSRITHALTPHSHDSADVVDETLQASRTGMRALWISFAGLMTTALAQVVLVAFTGSVALLGDTLHNFADALTAVPLAVAFVLGRRAATRRFTYGLGRSEDLAGLVILLVMTASAVLAAWTAVERLFQPQPMSHLGWVAAAGLVGFVGNELVARYRIVVGRRIGSAALVADGLHARTDGFTSLGVLLAAGGAWLGWQWADPVVGLAITAAILSVLYGAAKEIFSRMLDAVDPAVVARAETALRSTPGVRDVGALRMRWVGHRLHAETDLVVDPDLSVIDAHTIAADAEHHLLHTVPRLAGATVHTDPAPTAEHDPHATLAHHQPQPG</sequence>